<dbReference type="SMART" id="SM00071">
    <property type="entry name" value="Galanin"/>
    <property type="match status" value="1"/>
</dbReference>
<keyword evidence="4" id="KW-0964">Secreted</keyword>
<feature type="domain" description="Galanin" evidence="10">
    <location>
        <begin position="32"/>
        <end position="44"/>
    </location>
</feature>
<dbReference type="GO" id="GO:0005184">
    <property type="term" value="F:neuropeptide hormone activity"/>
    <property type="evidence" value="ECO:0007669"/>
    <property type="project" value="TreeGrafter"/>
</dbReference>
<keyword evidence="7 9" id="KW-0732">Signal</keyword>
<reference evidence="11" key="2">
    <citation type="submission" date="2025-08" db="UniProtKB">
        <authorList>
            <consortium name="Ensembl"/>
        </authorList>
    </citation>
    <scope>IDENTIFICATION</scope>
</reference>
<dbReference type="Pfam" id="PF06540">
    <property type="entry name" value="GMAP"/>
    <property type="match status" value="1"/>
</dbReference>
<evidence type="ECO:0000256" key="2">
    <source>
        <dbReference type="ARBA" id="ARBA00006871"/>
    </source>
</evidence>
<keyword evidence="12" id="KW-1185">Reference proteome</keyword>
<dbReference type="GO" id="GO:0007218">
    <property type="term" value="P:neuropeptide signaling pathway"/>
    <property type="evidence" value="ECO:0007669"/>
    <property type="project" value="UniProtKB-KW"/>
</dbReference>
<dbReference type="InterPro" id="IPR008175">
    <property type="entry name" value="Galanin_pre"/>
</dbReference>
<dbReference type="Proteomes" id="UP000472264">
    <property type="component" value="Chromosome 16"/>
</dbReference>
<dbReference type="GO" id="GO:0005615">
    <property type="term" value="C:extracellular space"/>
    <property type="evidence" value="ECO:0007669"/>
    <property type="project" value="TreeGrafter"/>
</dbReference>
<dbReference type="Ensembl" id="ENSENLT00000042348.1">
    <property type="protein sequence ID" value="ENSENLP00000041300.1"/>
    <property type="gene ID" value="ENSENLG00000017655.1"/>
</dbReference>
<evidence type="ECO:0000313" key="12">
    <source>
        <dbReference type="Proteomes" id="UP000472264"/>
    </source>
</evidence>
<dbReference type="PROSITE" id="PS00861">
    <property type="entry name" value="GALANIN"/>
    <property type="match status" value="1"/>
</dbReference>
<evidence type="ECO:0000256" key="7">
    <source>
        <dbReference type="ARBA" id="ARBA00022729"/>
    </source>
</evidence>
<dbReference type="GO" id="GO:0030141">
    <property type="term" value="C:secretory granule"/>
    <property type="evidence" value="ECO:0007669"/>
    <property type="project" value="TreeGrafter"/>
</dbReference>
<dbReference type="InParanoid" id="A0A665WBY9"/>
<evidence type="ECO:0000256" key="8">
    <source>
        <dbReference type="ARBA" id="ARBA00023320"/>
    </source>
</evidence>
<evidence type="ECO:0000259" key="10">
    <source>
        <dbReference type="PROSITE" id="PS00861"/>
    </source>
</evidence>
<gene>
    <name evidence="11" type="primary">gal</name>
</gene>
<evidence type="ECO:0000256" key="4">
    <source>
        <dbReference type="ARBA" id="ARBA00022525"/>
    </source>
</evidence>
<evidence type="ECO:0000256" key="1">
    <source>
        <dbReference type="ARBA" id="ARBA00004613"/>
    </source>
</evidence>
<dbReference type="PANTHER" id="PTHR16839:SF1">
    <property type="entry name" value="GALANIN PEPTIDES"/>
    <property type="match status" value="1"/>
</dbReference>
<name>A0A665WBY9_ECHNA</name>
<keyword evidence="5" id="KW-0165">Cleavage on pair of basic residues</keyword>
<keyword evidence="8" id="KW-0527">Neuropeptide</keyword>
<dbReference type="InterPro" id="IPR013068">
    <property type="entry name" value="GMAP"/>
</dbReference>
<dbReference type="FunCoup" id="A0A665WBY9">
    <property type="interactions" value="900"/>
</dbReference>
<feature type="signal peptide" evidence="9">
    <location>
        <begin position="1"/>
        <end position="19"/>
    </location>
</feature>
<keyword evidence="6" id="KW-0372">Hormone</keyword>
<evidence type="ECO:0000256" key="5">
    <source>
        <dbReference type="ARBA" id="ARBA00022685"/>
    </source>
</evidence>
<comment type="similarity">
    <text evidence="2">Belongs to the galanin family.</text>
</comment>
<sequence length="141" mass="15421">MQRCFGLVCVSLILCVALSETVGLMIAKDKRGWTLNSAGYLLGPRRIDHLIQIKDSPSPRGRGEQVAPYGIDGHRTLADKPGLAGKRDLGLEDDFRSGAKRVVDEDIIHTVIDFVSYLKLKELGALDSLPSSFTSDELLNP</sequence>
<proteinExistence type="inferred from homology"/>
<dbReference type="Pfam" id="PF01296">
    <property type="entry name" value="Galanin"/>
    <property type="match status" value="2"/>
</dbReference>
<evidence type="ECO:0000313" key="11">
    <source>
        <dbReference type="Ensembl" id="ENSENLP00000041300.1"/>
    </source>
</evidence>
<accession>A0A665WBY9</accession>
<evidence type="ECO:0000256" key="6">
    <source>
        <dbReference type="ARBA" id="ARBA00022702"/>
    </source>
</evidence>
<dbReference type="AlphaFoldDB" id="A0A665WBY9"/>
<dbReference type="OMA" id="PHAVDSH"/>
<evidence type="ECO:0000256" key="3">
    <source>
        <dbReference type="ARBA" id="ARBA00019079"/>
    </source>
</evidence>
<dbReference type="GO" id="GO:0031763">
    <property type="term" value="F:galanin receptor binding"/>
    <property type="evidence" value="ECO:0007669"/>
    <property type="project" value="TreeGrafter"/>
</dbReference>
<dbReference type="PANTHER" id="PTHR16839">
    <property type="entry name" value="GALANIN"/>
    <property type="match status" value="1"/>
</dbReference>
<dbReference type="InterPro" id="IPR008174">
    <property type="entry name" value="Galanin"/>
</dbReference>
<reference evidence="11" key="3">
    <citation type="submission" date="2025-09" db="UniProtKB">
        <authorList>
            <consortium name="Ensembl"/>
        </authorList>
    </citation>
    <scope>IDENTIFICATION</scope>
</reference>
<evidence type="ECO:0000256" key="9">
    <source>
        <dbReference type="SAM" id="SignalP"/>
    </source>
</evidence>
<organism evidence="11 12">
    <name type="scientific">Echeneis naucrates</name>
    <name type="common">Live sharksucker</name>
    <dbReference type="NCBI Taxonomy" id="173247"/>
    <lineage>
        <taxon>Eukaryota</taxon>
        <taxon>Metazoa</taxon>
        <taxon>Chordata</taxon>
        <taxon>Craniata</taxon>
        <taxon>Vertebrata</taxon>
        <taxon>Euteleostomi</taxon>
        <taxon>Actinopterygii</taxon>
        <taxon>Neopterygii</taxon>
        <taxon>Teleostei</taxon>
        <taxon>Neoteleostei</taxon>
        <taxon>Acanthomorphata</taxon>
        <taxon>Carangaria</taxon>
        <taxon>Carangiformes</taxon>
        <taxon>Echeneidae</taxon>
        <taxon>Echeneis</taxon>
    </lineage>
</organism>
<protein>
    <recommendedName>
        <fullName evidence="3">Galanin peptides</fullName>
    </recommendedName>
</protein>
<comment type="subcellular location">
    <subcellularLocation>
        <location evidence="1">Secreted</location>
    </subcellularLocation>
</comment>
<reference evidence="11" key="1">
    <citation type="submission" date="2021-04" db="EMBL/GenBank/DDBJ databases">
        <authorList>
            <consortium name="Wellcome Sanger Institute Data Sharing"/>
        </authorList>
    </citation>
    <scope>NUCLEOTIDE SEQUENCE [LARGE SCALE GENOMIC DNA]</scope>
</reference>
<feature type="chain" id="PRO_5025644159" description="Galanin peptides" evidence="9">
    <location>
        <begin position="20"/>
        <end position="141"/>
    </location>
</feature>